<comment type="caution">
    <text evidence="2">The sequence shown here is derived from an EMBL/GenBank/DDBJ whole genome shotgun (WGS) entry which is preliminary data.</text>
</comment>
<reference evidence="2 3" key="1">
    <citation type="submission" date="2020-04" db="EMBL/GenBank/DDBJ databases">
        <authorList>
            <person name="Wallbank WR R."/>
            <person name="Pardo Diaz C."/>
            <person name="Kozak K."/>
            <person name="Martin S."/>
            <person name="Jiggins C."/>
            <person name="Moest M."/>
            <person name="Warren A I."/>
            <person name="Byers J.R.P. K."/>
            <person name="Montejo-Kovacevich G."/>
            <person name="Yen C E."/>
        </authorList>
    </citation>
    <scope>NUCLEOTIDE SEQUENCE [LARGE SCALE GENOMIC DNA]</scope>
</reference>
<proteinExistence type="predicted"/>
<evidence type="ECO:0000256" key="1">
    <source>
        <dbReference type="SAM" id="MobiDB-lite"/>
    </source>
</evidence>
<sequence length="76" mass="7836">MPIGIQPNGLALAVSYREGSEAASEEDSDSSERTISSTRGGAQRRAGARQGRGRSSVPRHSSLVEPVTAIACAPAL</sequence>
<accession>A0A8S0ZIR4</accession>
<feature type="compositionally biased region" description="Low complexity" evidence="1">
    <location>
        <begin position="33"/>
        <end position="49"/>
    </location>
</feature>
<evidence type="ECO:0000313" key="2">
    <source>
        <dbReference type="EMBL" id="CAB3233068.1"/>
    </source>
</evidence>
<feature type="region of interest" description="Disordered" evidence="1">
    <location>
        <begin position="17"/>
        <end position="64"/>
    </location>
</feature>
<dbReference type="EMBL" id="CADEBD010000292">
    <property type="protein sequence ID" value="CAB3233068.1"/>
    <property type="molecule type" value="Genomic_DNA"/>
</dbReference>
<organism evidence="2 3">
    <name type="scientific">Arctia plantaginis</name>
    <name type="common">Wood tiger moth</name>
    <name type="synonym">Phalaena plantaginis</name>
    <dbReference type="NCBI Taxonomy" id="874455"/>
    <lineage>
        <taxon>Eukaryota</taxon>
        <taxon>Metazoa</taxon>
        <taxon>Ecdysozoa</taxon>
        <taxon>Arthropoda</taxon>
        <taxon>Hexapoda</taxon>
        <taxon>Insecta</taxon>
        <taxon>Pterygota</taxon>
        <taxon>Neoptera</taxon>
        <taxon>Endopterygota</taxon>
        <taxon>Lepidoptera</taxon>
        <taxon>Glossata</taxon>
        <taxon>Ditrysia</taxon>
        <taxon>Noctuoidea</taxon>
        <taxon>Erebidae</taxon>
        <taxon>Arctiinae</taxon>
        <taxon>Arctia</taxon>
    </lineage>
</organism>
<evidence type="ECO:0000313" key="3">
    <source>
        <dbReference type="Proteomes" id="UP000494256"/>
    </source>
</evidence>
<gene>
    <name evidence="2" type="ORF">APLA_LOCUS6007</name>
</gene>
<dbReference type="AlphaFoldDB" id="A0A8S0ZIR4"/>
<dbReference type="Proteomes" id="UP000494256">
    <property type="component" value="Unassembled WGS sequence"/>
</dbReference>
<name>A0A8S0ZIR4_ARCPL</name>
<dbReference type="OrthoDB" id="414698at2759"/>
<protein>
    <submittedName>
        <fullName evidence="2">Uncharacterized protein</fullName>
    </submittedName>
</protein>